<organism evidence="3 4">
    <name type="scientific">Dyadobacter arcticus</name>
    <dbReference type="NCBI Taxonomy" id="1078754"/>
    <lineage>
        <taxon>Bacteria</taxon>
        <taxon>Pseudomonadati</taxon>
        <taxon>Bacteroidota</taxon>
        <taxon>Cytophagia</taxon>
        <taxon>Cytophagales</taxon>
        <taxon>Spirosomataceae</taxon>
        <taxon>Dyadobacter</taxon>
    </lineage>
</organism>
<evidence type="ECO:0000256" key="1">
    <source>
        <dbReference type="SAM" id="MobiDB-lite"/>
    </source>
</evidence>
<feature type="transmembrane region" description="Helical" evidence="2">
    <location>
        <begin position="73"/>
        <end position="93"/>
    </location>
</feature>
<keyword evidence="2" id="KW-0812">Transmembrane</keyword>
<evidence type="ECO:0000313" key="3">
    <source>
        <dbReference type="EMBL" id="NIJ55468.1"/>
    </source>
</evidence>
<protein>
    <recommendedName>
        <fullName evidence="5">Tetratricopeptide repeat protein</fullName>
    </recommendedName>
</protein>
<dbReference type="Proteomes" id="UP001179181">
    <property type="component" value="Unassembled WGS sequence"/>
</dbReference>
<keyword evidence="2" id="KW-1133">Transmembrane helix</keyword>
<evidence type="ECO:0000313" key="4">
    <source>
        <dbReference type="Proteomes" id="UP001179181"/>
    </source>
</evidence>
<reference evidence="3 4" key="1">
    <citation type="submission" date="2020-03" db="EMBL/GenBank/DDBJ databases">
        <title>Genomic Encyclopedia of Type Strains, Phase IV (KMG-IV): sequencing the most valuable type-strain genomes for metagenomic binning, comparative biology and taxonomic classification.</title>
        <authorList>
            <person name="Goeker M."/>
        </authorList>
    </citation>
    <scope>NUCLEOTIDE SEQUENCE [LARGE SCALE GENOMIC DNA]</scope>
    <source>
        <strain evidence="3 4">DSM 102865</strain>
    </source>
</reference>
<evidence type="ECO:0000256" key="2">
    <source>
        <dbReference type="SAM" id="Phobius"/>
    </source>
</evidence>
<accession>A0ABX0USS6</accession>
<name>A0ABX0USS6_9BACT</name>
<evidence type="ECO:0008006" key="5">
    <source>
        <dbReference type="Google" id="ProtNLM"/>
    </source>
</evidence>
<comment type="caution">
    <text evidence="3">The sequence shown here is derived from an EMBL/GenBank/DDBJ whole genome shotgun (WGS) entry which is preliminary data.</text>
</comment>
<feature type="region of interest" description="Disordered" evidence="1">
    <location>
        <begin position="126"/>
        <end position="177"/>
    </location>
</feature>
<dbReference type="RefSeq" id="WP_167275315.1">
    <property type="nucleotide sequence ID" value="NZ_JAASQJ010000005.1"/>
</dbReference>
<sequence length="272" mass="30432">MRENIDKKEVDMTEFEPVRRSGKRDQPVSLGIPILLFLIFGLLLSGMFGLIALFPLGIAALLLFWFWERVVRLPIFFYAVFFLLVGFMAWNFLSSGPVFPNPIASWIYKNTGLDMRHTEQTVVVSDDDLQPAPAQQSPAPTDTLTMEPEQVNPVNEQAPAPEKQDETAAEPAKEIAVTPVSTDSKAFDAFLSKGLKAVEDEQYDVANQNFKSAFKASPGNPRLKELAAEFKKTGDEKCQDFKSANAKELMHIPNNYYQYSASLTQTVPLKCD</sequence>
<keyword evidence="4" id="KW-1185">Reference proteome</keyword>
<keyword evidence="2" id="KW-0472">Membrane</keyword>
<proteinExistence type="predicted"/>
<dbReference type="EMBL" id="JAASQJ010000005">
    <property type="protein sequence ID" value="NIJ55468.1"/>
    <property type="molecule type" value="Genomic_DNA"/>
</dbReference>
<gene>
    <name evidence="3" type="ORF">FHS68_004657</name>
</gene>
<feature type="transmembrane region" description="Helical" evidence="2">
    <location>
        <begin position="34"/>
        <end position="67"/>
    </location>
</feature>
<feature type="compositionally biased region" description="Low complexity" evidence="1">
    <location>
        <begin position="130"/>
        <end position="140"/>
    </location>
</feature>